<evidence type="ECO:0000256" key="12">
    <source>
        <dbReference type="ARBA" id="ARBA00034864"/>
    </source>
</evidence>
<keyword evidence="7" id="KW-0832">Ubl conjugation</keyword>
<keyword evidence="4" id="KW-0963">Cytoplasm</keyword>
<reference evidence="15" key="1">
    <citation type="submission" date="2017-01" db="EMBL/GenBank/DDBJ databases">
        <authorList>
            <person name="Wang Y."/>
            <person name="White M."/>
            <person name="Kvist S."/>
            <person name="Moncalvo J.-M."/>
        </authorList>
    </citation>
    <scope>NUCLEOTIDE SEQUENCE [LARGE SCALE GENOMIC DNA]</scope>
    <source>
        <strain evidence="15">COL-18-3</strain>
    </source>
</reference>
<dbReference type="Proteomes" id="UP000188320">
    <property type="component" value="Unassembled WGS sequence"/>
</dbReference>
<evidence type="ECO:0000256" key="3">
    <source>
        <dbReference type="ARBA" id="ARBA00004657"/>
    </source>
</evidence>
<dbReference type="PANTHER" id="PTHR13034:SF2">
    <property type="entry name" value="DYNACTIN SUBUNIT 4"/>
    <property type="match status" value="1"/>
</dbReference>
<comment type="subcellular location">
    <subcellularLocation>
        <location evidence="1">Cytoplasm</location>
        <location evidence="1">Cytoskeleton</location>
        <location evidence="1">Microtubule organizing center</location>
        <location evidence="1">Centrosome</location>
    </subcellularLocation>
    <subcellularLocation>
        <location evidence="2">Cytoplasm</location>
        <location evidence="2">Cytoskeleton</location>
        <location evidence="2">Stress fiber</location>
    </subcellularLocation>
    <subcellularLocation>
        <location evidence="3">Cytoplasm</location>
        <location evidence="3">Myofibril</location>
    </subcellularLocation>
</comment>
<evidence type="ECO:0000256" key="7">
    <source>
        <dbReference type="ARBA" id="ARBA00022843"/>
    </source>
</evidence>
<protein>
    <recommendedName>
        <fullName evidence="12">Dynactin subunit 4</fullName>
    </recommendedName>
</protein>
<evidence type="ECO:0000256" key="4">
    <source>
        <dbReference type="ARBA" id="ARBA00022490"/>
    </source>
</evidence>
<dbReference type="AlphaFoldDB" id="A0A1R1PXA7"/>
<keyword evidence="10" id="KW-0206">Cytoskeleton</keyword>
<evidence type="ECO:0000256" key="11">
    <source>
        <dbReference type="ARBA" id="ARBA00034776"/>
    </source>
</evidence>
<organism evidence="14 15">
    <name type="scientific">Zancudomyces culisetae</name>
    <name type="common">Gut fungus</name>
    <name type="synonym">Smittium culisetae</name>
    <dbReference type="NCBI Taxonomy" id="1213189"/>
    <lineage>
        <taxon>Eukaryota</taxon>
        <taxon>Fungi</taxon>
        <taxon>Fungi incertae sedis</taxon>
        <taxon>Zoopagomycota</taxon>
        <taxon>Kickxellomycotina</taxon>
        <taxon>Harpellomycetes</taxon>
        <taxon>Harpellales</taxon>
        <taxon>Legeriomycetaceae</taxon>
        <taxon>Zancudomyces</taxon>
    </lineage>
</organism>
<comment type="subunit">
    <text evidence="13">Subunit of dynactin, a multiprotein complex part of a tripartite complex with dynein and a adapter, such as BICDL1, BICD2 or HOOK3. The dynactin complex is built around ACTR1A/ACTB filament and consists of an actin-related filament composed of a shoulder domain, a pointed end and a barbed end. Its length is defined by its flexible shoulder domain. The soulder is composed of 2 DCTN1 subunits, 4 DCTN2 and 2 DCTN3. The 4 DCNT2 (via N-terminus) bind the ACTR1A filament and act as molecular rulers to determine the length. The pointed end is important for binding dynein-dynactin cargo adapters. Consists of 4 subunits: ACTR10, DCNT4, DCTN5 and DCTN6. The barbed end is composed of a CAPZA1:CAPZB heterodimers, which binds ACTR1A/ACTB filament and dynactin and stabilizes dynactin. Interacts with ATP7B, but not ATP7A, in a copper-dependent manner. Interacts with ANK2; this interaction is required for localization at costameres. Interacts with N4BP2L1.</text>
</comment>
<evidence type="ECO:0000313" key="14">
    <source>
        <dbReference type="EMBL" id="OMH85569.1"/>
    </source>
</evidence>
<evidence type="ECO:0000256" key="2">
    <source>
        <dbReference type="ARBA" id="ARBA00004529"/>
    </source>
</evidence>
<dbReference type="GO" id="GO:0001725">
    <property type="term" value="C:stress fiber"/>
    <property type="evidence" value="ECO:0007669"/>
    <property type="project" value="UniProtKB-SubCell"/>
</dbReference>
<name>A0A1R1PXA7_ZANCU</name>
<proteinExistence type="inferred from homology"/>
<comment type="caution">
    <text evidence="14">The sequence shown here is derived from an EMBL/GenBank/DDBJ whole genome shotgun (WGS) entry which is preliminary data.</text>
</comment>
<evidence type="ECO:0000256" key="5">
    <source>
        <dbReference type="ARBA" id="ARBA00022499"/>
    </source>
</evidence>
<dbReference type="OrthoDB" id="283815at2759"/>
<dbReference type="PANTHER" id="PTHR13034">
    <property type="entry name" value="DYNACTIN P62 SUBUNIT"/>
    <property type="match status" value="1"/>
</dbReference>
<evidence type="ECO:0000256" key="9">
    <source>
        <dbReference type="ARBA" id="ARBA00023054"/>
    </source>
</evidence>
<dbReference type="InterPro" id="IPR008603">
    <property type="entry name" value="DCTN4"/>
</dbReference>
<comment type="similarity">
    <text evidence="11">Belongs to the dynactin subunit 4 family.</text>
</comment>
<evidence type="ECO:0000313" key="15">
    <source>
        <dbReference type="Proteomes" id="UP000188320"/>
    </source>
</evidence>
<dbReference type="GO" id="GO:0005869">
    <property type="term" value="C:dynactin complex"/>
    <property type="evidence" value="ECO:0007669"/>
    <property type="project" value="InterPro"/>
</dbReference>
<keyword evidence="5" id="KW-1017">Isopeptide bond</keyword>
<dbReference type="Pfam" id="PF05502">
    <property type="entry name" value="Dynactin_p62"/>
    <property type="match status" value="1"/>
</dbReference>
<dbReference type="EMBL" id="LSSK01000071">
    <property type="protein sequence ID" value="OMH85569.1"/>
    <property type="molecule type" value="Genomic_DNA"/>
</dbReference>
<keyword evidence="15" id="KW-1185">Reference proteome</keyword>
<keyword evidence="6" id="KW-0597">Phosphoprotein</keyword>
<keyword evidence="8" id="KW-0007">Acetylation</keyword>
<evidence type="ECO:0000256" key="6">
    <source>
        <dbReference type="ARBA" id="ARBA00022553"/>
    </source>
</evidence>
<sequence>MGEEIGVQKFNPRVYYNCSCEVNDSQVGKTEGGENDIVQYRKKKAQHNPDQLFFCYDCDAIRCKNCVFLEAAGFYCPTCLFEVPMTSVRAENNSCGRNCHSCPVCDQILVVLEGSGKKDMNDVDGDKKYWFQCGVCAWDSREIGWEFSKPTGISGQIAELGMKVQASEEFDNLVQHFSEIQKQSEAERSNMTNTLRAYRGIYNKVYGIEKNAGLGAADSNPSDKNLKEYSAKVHVDEDQAVLIKLAQAKTGDECKCFYCIIT</sequence>
<gene>
    <name evidence="14" type="ORF">AX774_g857</name>
</gene>
<evidence type="ECO:0000256" key="1">
    <source>
        <dbReference type="ARBA" id="ARBA00004300"/>
    </source>
</evidence>
<evidence type="ECO:0000256" key="10">
    <source>
        <dbReference type="ARBA" id="ARBA00023212"/>
    </source>
</evidence>
<keyword evidence="9" id="KW-0175">Coiled coil</keyword>
<evidence type="ECO:0000256" key="13">
    <source>
        <dbReference type="ARBA" id="ARBA00093507"/>
    </source>
</evidence>
<accession>A0A1R1PXA7</accession>
<evidence type="ECO:0000256" key="8">
    <source>
        <dbReference type="ARBA" id="ARBA00022990"/>
    </source>
</evidence>